<dbReference type="EMBL" id="GL985058">
    <property type="protein sequence ID" value="EGR51423.1"/>
    <property type="molecule type" value="Genomic_DNA"/>
</dbReference>
<accession>G0RC08</accession>
<gene>
    <name evidence="1" type="ORF">TRIREDRAFT_104302</name>
</gene>
<dbReference type="eggNOG" id="ENOG502SPYJ">
    <property type="taxonomic scope" value="Eukaryota"/>
</dbReference>
<keyword evidence="2" id="KW-1185">Reference proteome</keyword>
<organism evidence="2">
    <name type="scientific">Hypocrea jecorina (strain QM6a)</name>
    <name type="common">Trichoderma reesei</name>
    <dbReference type="NCBI Taxonomy" id="431241"/>
    <lineage>
        <taxon>Eukaryota</taxon>
        <taxon>Fungi</taxon>
        <taxon>Dikarya</taxon>
        <taxon>Ascomycota</taxon>
        <taxon>Pezizomycotina</taxon>
        <taxon>Sordariomycetes</taxon>
        <taxon>Hypocreomycetidae</taxon>
        <taxon>Hypocreales</taxon>
        <taxon>Hypocreaceae</taxon>
        <taxon>Trichoderma</taxon>
    </lineage>
</organism>
<dbReference type="RefSeq" id="XP_006962912.1">
    <property type="nucleotide sequence ID" value="XM_006962850.1"/>
</dbReference>
<evidence type="ECO:0000313" key="2">
    <source>
        <dbReference type="Proteomes" id="UP000008984"/>
    </source>
</evidence>
<dbReference type="OrthoDB" id="5429780at2759"/>
<dbReference type="HOGENOM" id="CLU_112971_0_0_1"/>
<protein>
    <submittedName>
        <fullName evidence="1">Predicted protein</fullName>
    </submittedName>
</protein>
<dbReference type="KEGG" id="tre:TRIREDRAFT_104302"/>
<name>G0RC08_HYPJQ</name>
<sequence length="183" mass="20457">MSILAPGDRQALLAEGLMGPADTPGLILLHKRCLSIYSYSHPDYVDLPPSPPSVAPQAYFIIPENLISMASLKYMGFNDETAERIWARWVIKFPEGAPIAETEPVNGVSFLDAAIGFLADRKAELDTWSDDGETWIASMDQWGIDQELQNIIMDDVFKNMREEGSLFFWLRGTVELAYGGRQN</sequence>
<evidence type="ECO:0000313" key="1">
    <source>
        <dbReference type="EMBL" id="EGR51423.1"/>
    </source>
</evidence>
<dbReference type="GeneID" id="18480808"/>
<dbReference type="VEuPathDB" id="FungiDB:TRIREDRAFT_104302"/>
<reference evidence="1 2" key="1">
    <citation type="journal article" date="2008" name="Nat. Biotechnol.">
        <title>Genome sequencing and analysis of the biomass-degrading fungus Trichoderma reesei (syn. Hypocrea jecorina).</title>
        <authorList>
            <person name="Martinez D."/>
            <person name="Berka R.M."/>
            <person name="Henrissat B."/>
            <person name="Saloheimo M."/>
            <person name="Arvas M."/>
            <person name="Baker S.E."/>
            <person name="Chapman J."/>
            <person name="Chertkov O."/>
            <person name="Coutinho P.M."/>
            <person name="Cullen D."/>
            <person name="Danchin E.G."/>
            <person name="Grigoriev I.V."/>
            <person name="Harris P."/>
            <person name="Jackson M."/>
            <person name="Kubicek C.P."/>
            <person name="Han C.S."/>
            <person name="Ho I."/>
            <person name="Larrondo L.F."/>
            <person name="de Leon A.L."/>
            <person name="Magnuson J.K."/>
            <person name="Merino S."/>
            <person name="Misra M."/>
            <person name="Nelson B."/>
            <person name="Putnam N."/>
            <person name="Robbertse B."/>
            <person name="Salamov A.A."/>
            <person name="Schmoll M."/>
            <person name="Terry A."/>
            <person name="Thayer N."/>
            <person name="Westerholm-Parvinen A."/>
            <person name="Schoch C.L."/>
            <person name="Yao J."/>
            <person name="Barabote R."/>
            <person name="Nelson M.A."/>
            <person name="Detter C."/>
            <person name="Bruce D."/>
            <person name="Kuske C.R."/>
            <person name="Xie G."/>
            <person name="Richardson P."/>
            <person name="Rokhsar D.S."/>
            <person name="Lucas S.M."/>
            <person name="Rubin E.M."/>
            <person name="Dunn-Coleman N."/>
            <person name="Ward M."/>
            <person name="Brettin T.S."/>
        </authorList>
    </citation>
    <scope>NUCLEOTIDE SEQUENCE [LARGE SCALE GENOMIC DNA]</scope>
    <source>
        <strain evidence="1 2">QM6a</strain>
    </source>
</reference>
<dbReference type="STRING" id="431241.G0RC08"/>
<proteinExistence type="predicted"/>
<dbReference type="AlphaFoldDB" id="G0RC08"/>
<dbReference type="Proteomes" id="UP000008984">
    <property type="component" value="Unassembled WGS sequence"/>
</dbReference>